<dbReference type="PROSITE" id="PS51462">
    <property type="entry name" value="NUDIX"/>
    <property type="match status" value="1"/>
</dbReference>
<dbReference type="PANTHER" id="PTHR47707:SF1">
    <property type="entry name" value="NUDIX HYDROLASE FAMILY PROTEIN"/>
    <property type="match status" value="1"/>
</dbReference>
<dbReference type="OrthoDB" id="9810648at2"/>
<evidence type="ECO:0000256" key="4">
    <source>
        <dbReference type="ARBA" id="ARBA00022705"/>
    </source>
</evidence>
<dbReference type="AlphaFoldDB" id="A0A4V2NHY2"/>
<evidence type="ECO:0000313" key="15">
    <source>
        <dbReference type="Proteomes" id="UP000294192"/>
    </source>
</evidence>
<keyword evidence="15" id="KW-1185">Reference proteome</keyword>
<comment type="caution">
    <text evidence="14">The sequence shown here is derived from an EMBL/GenBank/DDBJ whole genome shotgun (WGS) entry which is preliminary data.</text>
</comment>
<dbReference type="CDD" id="cd03425">
    <property type="entry name" value="NUDIX_MutT_NudA_like"/>
    <property type="match status" value="1"/>
</dbReference>
<keyword evidence="6" id="KW-0227">DNA damage</keyword>
<dbReference type="GO" id="GO:0006260">
    <property type="term" value="P:DNA replication"/>
    <property type="evidence" value="ECO:0007669"/>
    <property type="project" value="UniProtKB-KW"/>
</dbReference>
<evidence type="ECO:0000256" key="12">
    <source>
        <dbReference type="RuleBase" id="RU003476"/>
    </source>
</evidence>
<dbReference type="EC" id="3.6.1.55" evidence="11"/>
<evidence type="ECO:0000256" key="11">
    <source>
        <dbReference type="ARBA" id="ARBA00038905"/>
    </source>
</evidence>
<protein>
    <recommendedName>
        <fullName evidence="11">8-oxo-dGTP diphosphatase</fullName>
        <ecNumber evidence="11">3.6.1.55</ecNumber>
    </recommendedName>
</protein>
<evidence type="ECO:0000256" key="3">
    <source>
        <dbReference type="ARBA" id="ARBA00022457"/>
    </source>
</evidence>
<evidence type="ECO:0000256" key="5">
    <source>
        <dbReference type="ARBA" id="ARBA00022723"/>
    </source>
</evidence>
<keyword evidence="4" id="KW-0235">DNA replication</keyword>
<dbReference type="GO" id="GO:0006281">
    <property type="term" value="P:DNA repair"/>
    <property type="evidence" value="ECO:0007669"/>
    <property type="project" value="UniProtKB-KW"/>
</dbReference>
<dbReference type="Proteomes" id="UP000294192">
    <property type="component" value="Unassembled WGS sequence"/>
</dbReference>
<keyword evidence="7 12" id="KW-0378">Hydrolase</keyword>
<accession>A0A4V2NHY2</accession>
<dbReference type="InterPro" id="IPR047127">
    <property type="entry name" value="MutT-like"/>
</dbReference>
<dbReference type="GO" id="GO:0046872">
    <property type="term" value="F:metal ion binding"/>
    <property type="evidence" value="ECO:0007669"/>
    <property type="project" value="UniProtKB-KW"/>
</dbReference>
<dbReference type="SUPFAM" id="SSF55811">
    <property type="entry name" value="Nudix"/>
    <property type="match status" value="1"/>
</dbReference>
<proteinExistence type="inferred from homology"/>
<name>A0A4V2NHY2_9MOLU</name>
<dbReference type="InterPro" id="IPR015797">
    <property type="entry name" value="NUDIX_hydrolase-like_dom_sf"/>
</dbReference>
<keyword evidence="9" id="KW-0234">DNA repair</keyword>
<evidence type="ECO:0000256" key="10">
    <source>
        <dbReference type="ARBA" id="ARBA00035861"/>
    </source>
</evidence>
<evidence type="ECO:0000256" key="7">
    <source>
        <dbReference type="ARBA" id="ARBA00022801"/>
    </source>
</evidence>
<evidence type="ECO:0000256" key="8">
    <source>
        <dbReference type="ARBA" id="ARBA00022842"/>
    </source>
</evidence>
<evidence type="ECO:0000256" key="2">
    <source>
        <dbReference type="ARBA" id="ARBA00005582"/>
    </source>
</evidence>
<dbReference type="GO" id="GO:0008413">
    <property type="term" value="F:8-oxo-7,8-dihydroguanosine triphosphate pyrophosphatase activity"/>
    <property type="evidence" value="ECO:0007669"/>
    <property type="project" value="TreeGrafter"/>
</dbReference>
<dbReference type="GO" id="GO:0035539">
    <property type="term" value="F:8-oxo-7,8-dihydrodeoxyguanosine triphosphate pyrophosphatase activity"/>
    <property type="evidence" value="ECO:0007669"/>
    <property type="project" value="UniProtKB-EC"/>
</dbReference>
<dbReference type="GO" id="GO:0044716">
    <property type="term" value="F:8-oxo-GDP phosphatase activity"/>
    <property type="evidence" value="ECO:0007669"/>
    <property type="project" value="TreeGrafter"/>
</dbReference>
<dbReference type="InterPro" id="IPR020476">
    <property type="entry name" value="Nudix_hydrolase"/>
</dbReference>
<dbReference type="EMBL" id="PSZO01000030">
    <property type="protein sequence ID" value="TCG10608.1"/>
    <property type="molecule type" value="Genomic_DNA"/>
</dbReference>
<dbReference type="InterPro" id="IPR020084">
    <property type="entry name" value="NUDIX_hydrolase_CS"/>
</dbReference>
<dbReference type="InterPro" id="IPR000086">
    <property type="entry name" value="NUDIX_hydrolase_dom"/>
</dbReference>
<keyword evidence="3" id="KW-0515">Mutator protein</keyword>
<reference evidence="14 15" key="1">
    <citation type="submission" date="2018-02" db="EMBL/GenBank/DDBJ databases">
        <title>Mycoplasma marinum and Mycoplasma todarodis sp. nov., moderately halophilic and psychrotolerant mycoplasmas isolated from cephalopods.</title>
        <authorList>
            <person name="Viver T."/>
        </authorList>
    </citation>
    <scope>NUCLEOTIDE SEQUENCE [LARGE SCALE GENOMIC DNA]</scope>
    <source>
        <strain evidence="14 15">PE</strain>
    </source>
</reference>
<evidence type="ECO:0000313" key="14">
    <source>
        <dbReference type="EMBL" id="TCG10608.1"/>
    </source>
</evidence>
<sequence>MKKKIYVVAAVIKIREKMLIMQRGGTGILNNKWEFPGGKIEYGETIQETIVREIKEELDVNIKTSNIIGITEYEYPFAIINLTFINCVLLDSKESIKLNVHKDMKWITSDQFDEIDWAEADVEILNKLK</sequence>
<evidence type="ECO:0000256" key="6">
    <source>
        <dbReference type="ARBA" id="ARBA00022763"/>
    </source>
</evidence>
<dbReference type="PANTHER" id="PTHR47707">
    <property type="entry name" value="8-OXO-DGTP DIPHOSPHATASE"/>
    <property type="match status" value="1"/>
</dbReference>
<keyword evidence="5" id="KW-0479">Metal-binding</keyword>
<keyword evidence="8" id="KW-0460">Magnesium</keyword>
<dbReference type="Pfam" id="PF00293">
    <property type="entry name" value="NUDIX"/>
    <property type="match status" value="1"/>
</dbReference>
<evidence type="ECO:0000256" key="9">
    <source>
        <dbReference type="ARBA" id="ARBA00023204"/>
    </source>
</evidence>
<dbReference type="PROSITE" id="PS00893">
    <property type="entry name" value="NUDIX_BOX"/>
    <property type="match status" value="1"/>
</dbReference>
<feature type="domain" description="Nudix hydrolase" evidence="13">
    <location>
        <begin position="3"/>
        <end position="129"/>
    </location>
</feature>
<dbReference type="GO" id="GO:0044715">
    <property type="term" value="F:8-oxo-dGDP phosphatase activity"/>
    <property type="evidence" value="ECO:0007669"/>
    <property type="project" value="TreeGrafter"/>
</dbReference>
<gene>
    <name evidence="14" type="ORF">C4B24_04415</name>
</gene>
<evidence type="ECO:0000256" key="1">
    <source>
        <dbReference type="ARBA" id="ARBA00001946"/>
    </source>
</evidence>
<comment type="similarity">
    <text evidence="2 12">Belongs to the Nudix hydrolase family.</text>
</comment>
<organism evidence="14 15">
    <name type="scientific">Mycoplasma marinum</name>
    <dbReference type="NCBI Taxonomy" id="1937190"/>
    <lineage>
        <taxon>Bacteria</taxon>
        <taxon>Bacillati</taxon>
        <taxon>Mycoplasmatota</taxon>
        <taxon>Mollicutes</taxon>
        <taxon>Mycoplasmataceae</taxon>
        <taxon>Mycoplasma</taxon>
    </lineage>
</organism>
<dbReference type="RefSeq" id="WP_131599555.1">
    <property type="nucleotide sequence ID" value="NZ_PSZO01000030.1"/>
</dbReference>
<evidence type="ECO:0000259" key="13">
    <source>
        <dbReference type="PROSITE" id="PS51462"/>
    </source>
</evidence>
<dbReference type="PRINTS" id="PR00502">
    <property type="entry name" value="NUDIXFAMILY"/>
</dbReference>
<dbReference type="Gene3D" id="3.90.79.10">
    <property type="entry name" value="Nucleoside Triphosphate Pyrophosphohydrolase"/>
    <property type="match status" value="1"/>
</dbReference>
<comment type="cofactor">
    <cofactor evidence="1">
        <name>Mg(2+)</name>
        <dbReference type="ChEBI" id="CHEBI:18420"/>
    </cofactor>
</comment>
<comment type="catalytic activity">
    <reaction evidence="10">
        <text>8-oxo-dGTP + H2O = 8-oxo-dGMP + diphosphate + H(+)</text>
        <dbReference type="Rhea" id="RHEA:31575"/>
        <dbReference type="ChEBI" id="CHEBI:15377"/>
        <dbReference type="ChEBI" id="CHEBI:15378"/>
        <dbReference type="ChEBI" id="CHEBI:33019"/>
        <dbReference type="ChEBI" id="CHEBI:63224"/>
        <dbReference type="ChEBI" id="CHEBI:77896"/>
        <dbReference type="EC" id="3.6.1.55"/>
    </reaction>
</comment>